<dbReference type="SUPFAM" id="SSF48371">
    <property type="entry name" value="ARM repeat"/>
    <property type="match status" value="1"/>
</dbReference>
<feature type="compositionally biased region" description="Polar residues" evidence="3">
    <location>
        <begin position="715"/>
        <end position="728"/>
    </location>
</feature>
<feature type="coiled-coil region" evidence="2">
    <location>
        <begin position="23"/>
        <end position="50"/>
    </location>
</feature>
<keyword evidence="2" id="KW-0175">Coiled coil</keyword>
<reference evidence="6" key="1">
    <citation type="submission" date="2015-08" db="UniProtKB">
        <authorList>
            <consortium name="WormBaseParasite"/>
        </authorList>
    </citation>
    <scope>IDENTIFICATION</scope>
</reference>
<feature type="region of interest" description="Disordered" evidence="3">
    <location>
        <begin position="288"/>
        <end position="315"/>
    </location>
</feature>
<evidence type="ECO:0000313" key="6">
    <source>
        <dbReference type="WBParaSite" id="SSTP_0000616700.1"/>
    </source>
</evidence>
<dbReference type="WBParaSite" id="TCONS_00013852.p1">
    <property type="protein sequence ID" value="TCONS_00013852.p1"/>
    <property type="gene ID" value="XLOC_008827"/>
</dbReference>
<evidence type="ECO:0000256" key="2">
    <source>
        <dbReference type="SAM" id="Coils"/>
    </source>
</evidence>
<dbReference type="Pfam" id="PF15903">
    <property type="entry name" value="PL48"/>
    <property type="match status" value="1"/>
</dbReference>
<evidence type="ECO:0000256" key="3">
    <source>
        <dbReference type="SAM" id="MobiDB-lite"/>
    </source>
</evidence>
<dbReference type="Gene3D" id="1.25.10.10">
    <property type="entry name" value="Leucine-rich Repeat Variant"/>
    <property type="match status" value="1"/>
</dbReference>
<protein>
    <submittedName>
        <fullName evidence="6 7">PL48 domain-containing protein</fullName>
    </submittedName>
</protein>
<dbReference type="InterPro" id="IPR031780">
    <property type="entry name" value="FAM65_N"/>
</dbReference>
<dbReference type="STRING" id="6248.A0A0K0E9I4"/>
<feature type="compositionally biased region" description="Low complexity" evidence="3">
    <location>
        <begin position="291"/>
        <end position="310"/>
    </location>
</feature>
<evidence type="ECO:0000256" key="1">
    <source>
        <dbReference type="ARBA" id="ARBA00005744"/>
    </source>
</evidence>
<comment type="similarity">
    <text evidence="1">Belongs to the RIPOR family.</text>
</comment>
<keyword evidence="5" id="KW-1185">Reference proteome</keyword>
<organism evidence="6">
    <name type="scientific">Strongyloides stercoralis</name>
    <name type="common">Threadworm</name>
    <dbReference type="NCBI Taxonomy" id="6248"/>
    <lineage>
        <taxon>Eukaryota</taxon>
        <taxon>Metazoa</taxon>
        <taxon>Ecdysozoa</taxon>
        <taxon>Nematoda</taxon>
        <taxon>Chromadorea</taxon>
        <taxon>Rhabditida</taxon>
        <taxon>Tylenchina</taxon>
        <taxon>Panagrolaimomorpha</taxon>
        <taxon>Strongyloidoidea</taxon>
        <taxon>Strongyloididae</taxon>
        <taxon>Strongyloides</taxon>
    </lineage>
</organism>
<evidence type="ECO:0000313" key="7">
    <source>
        <dbReference type="WBParaSite" id="TCONS_00013852.p1"/>
    </source>
</evidence>
<sequence>MMNKDERFITLAERLYVGFAKYTTFFEEEIERLENEIKKGKNNTIREEIDSNEIPLFDTTDKINNNLNFVDKDFKESVQENEYLTNSINESDEKINYNIKKELQVNNSTNTTQIIINKYKSSCESLDKLRLENELELQKENYKIYNIYSEKILNLYYQLKENYKESSMIASTTPSSELSSFNGIQNEISNNGDNILSDPSIQDSIIKENNNEIPVENTKLYKKSKDSLVSRSDSITSVRQSLSNCTLSTTTSLKKQLLASNSVRRTSLINTNQVNTYPQGPLENCKENNISSSRETSQTLTTTTGDISLTNKSKNNPLQEEEVCKDKNRITRRCSSKTNISTSDTFNNKTITKNCNHSLTTSTSSSSSSSSSFLTSVTNFIFNSNSLSKSSQLTGKVLVNKKELINKLTNINKSSLCIELEISNMMGRLQLEIKGIIGFARLTTGDTFEVTFKHGGQKIRSRGKTLPDKTQIWDTPTIMLESLPTNPLEVKVQEVKFFKSKTLSERNFDPSNFFTTTSQLVTMNLNSSGTIKLQFIITWIPLLASKTIANQTTLPSTNLVRSATQLSSMPYSPTITVKNSTSFCSSHPITRAKSNVGNDSIEKNKPRIILRDKKRSKNKNDNNIQKDQWRASTTLLDAAYNNLSKSIPTLDSLSALKELSRSKSNINNENIFQLEEELPSIEENQRASNFSTSKLINNKKQKLWNRSMSMHQLSVPDDTTMSRSNGTPSPKAISDNGNRDDRHPAEQTIHFNNKDINESFFTSTTSNSSGIGSDVSNNSEQGLKIIDELLGIIDSLRENISLLRKAEIVEINAFEAGMLSWESVLKFNRANIIEDRKFGKITKNRDINNGYCNNKRGNIYTSINNKDSNNHSITQYDDLDDNVLIDNFNNSSISKVNGSIGLNNKNISPYMMNRSYCGSNNYSPNISERQYNNSTLTGSCGPSQRRFKQFRDRRKSLGIVFDQMSISDISNNGTVRTWNNGGDIMSISEYSFDLYKSATSNSQLDDCLRHHLTNSLNIIKKLTEVVNKTPFVYKINQLLGNLDNSTSALEEMMLINDNLPNIPNISNMLSELGVECDIQELWLGICYSLSSFLIIPTKELTIKLYEYVSPIVSIRYPDIVNQVISRFMKVMCDEVYWNTSSVSLYQFISTLRGKKIKTYFENLAHEEWISKKLSSDDCNEIAEIMYRLKNIPMVPPIESLRSIALVLLSDKEELIQPVCLYLVNLNADLVEDITACFLALLEDDDEKTRVASCRVLSILKPRNVLKELEYIMNCDTSEVVRRSAKHALTCIGFNITNESVQC</sequence>
<evidence type="ECO:0000259" key="4">
    <source>
        <dbReference type="Pfam" id="PF15903"/>
    </source>
</evidence>
<name>A0A0K0E9I4_STRER</name>
<dbReference type="WBParaSite" id="SSTP_0000616700.1">
    <property type="protein sequence ID" value="SSTP_0000616700.1"/>
    <property type="gene ID" value="SSTP_0000616700"/>
</dbReference>
<dbReference type="PANTHER" id="PTHR15829">
    <property type="entry name" value="PROTEIN KINASE PKN/PRK1, EFFECTOR"/>
    <property type="match status" value="1"/>
</dbReference>
<feature type="region of interest" description="Disordered" evidence="3">
    <location>
        <begin position="715"/>
        <end position="745"/>
    </location>
</feature>
<dbReference type="InterPro" id="IPR016024">
    <property type="entry name" value="ARM-type_fold"/>
</dbReference>
<evidence type="ECO:0000313" key="5">
    <source>
        <dbReference type="Proteomes" id="UP000035681"/>
    </source>
</evidence>
<dbReference type="InterPro" id="IPR011989">
    <property type="entry name" value="ARM-like"/>
</dbReference>
<dbReference type="PANTHER" id="PTHR15829:SF13">
    <property type="entry name" value="FAM65 N-TERMINAL DOMAIN-CONTAINING PROTEIN"/>
    <property type="match status" value="1"/>
</dbReference>
<accession>A0A0K0E9I4</accession>
<dbReference type="Proteomes" id="UP000035681">
    <property type="component" value="Unplaced"/>
</dbReference>
<proteinExistence type="inferred from homology"/>
<dbReference type="InterPro" id="IPR026136">
    <property type="entry name" value="RIPOR3"/>
</dbReference>
<feature type="domain" description="FAM65 N-terminal" evidence="4">
    <location>
        <begin position="403"/>
        <end position="575"/>
    </location>
</feature>
<dbReference type="AlphaFoldDB" id="A0A0K0E9I4"/>